<dbReference type="AlphaFoldDB" id="A0A4R4TIB8"/>
<comment type="caution">
    <text evidence="2">The sequence shown here is derived from an EMBL/GenBank/DDBJ whole genome shotgun (WGS) entry which is preliminary data.</text>
</comment>
<dbReference type="OrthoDB" id="9794735at2"/>
<feature type="domain" description="MvdD-like pre-ATP grasp" evidence="1">
    <location>
        <begin position="3"/>
        <end position="119"/>
    </location>
</feature>
<dbReference type="PANTHER" id="PTHR21621:SF0">
    <property type="entry name" value="BETA-CITRYLGLUTAMATE SYNTHASE B-RELATED"/>
    <property type="match status" value="1"/>
</dbReference>
<accession>A0A4R4TIB8</accession>
<name>A0A4R4TIB8_9ACTN</name>
<evidence type="ECO:0000259" key="1">
    <source>
        <dbReference type="Pfam" id="PF21068"/>
    </source>
</evidence>
<dbReference type="GO" id="GO:0005737">
    <property type="term" value="C:cytoplasm"/>
    <property type="evidence" value="ECO:0007669"/>
    <property type="project" value="TreeGrafter"/>
</dbReference>
<dbReference type="InterPro" id="IPR048936">
    <property type="entry name" value="MvdD-like_ATPgrasp"/>
</dbReference>
<dbReference type="GO" id="GO:0018169">
    <property type="term" value="F:ribosomal S6-glutamic acid ligase activity"/>
    <property type="evidence" value="ECO:0007669"/>
    <property type="project" value="TreeGrafter"/>
</dbReference>
<dbReference type="InterPro" id="IPR026449">
    <property type="entry name" value="GRASP_SAV_5884"/>
</dbReference>
<sequence length="322" mass="36684">MKVLVLSRPLLDATADLVITELRRPRIAVHRLDPGEFPEDLAMSAYLGPDRENWQGVWRGQHRDLRLDEITAVYYRRPGPFRFHPDMGTEATRWANDEARAGFGGVLTSLRCRWVNHPHDNAMADVAPRALATARRCGLRIPRTLITNDPAQAREFIRTAPHQVAAYKALAAASPRSPDGRQMAVWTSRVRADDITEQVSRTAHQFQEWIDKVYEVRVTCVGRRVFAAEIHAGSEASRIDFRRDYESLTYRICAVPQDIANGLRRLMDAFRLRYLACDFLVNRDNDWFLVDINPNGQYGFVPALREPITHAIADELEGNTPV</sequence>
<keyword evidence="3" id="KW-1185">Reference proteome</keyword>
<dbReference type="NCBIfam" id="TIGR04187">
    <property type="entry name" value="GRASP_SAV_5884"/>
    <property type="match status" value="1"/>
</dbReference>
<proteinExistence type="predicted"/>
<dbReference type="Proteomes" id="UP000295345">
    <property type="component" value="Unassembled WGS sequence"/>
</dbReference>
<dbReference type="EMBL" id="SMKI01000106">
    <property type="protein sequence ID" value="TDC75434.1"/>
    <property type="molecule type" value="Genomic_DNA"/>
</dbReference>
<evidence type="ECO:0000313" key="2">
    <source>
        <dbReference type="EMBL" id="TDC75434.1"/>
    </source>
</evidence>
<dbReference type="GO" id="GO:0009432">
    <property type="term" value="P:SOS response"/>
    <property type="evidence" value="ECO:0007669"/>
    <property type="project" value="TreeGrafter"/>
</dbReference>
<dbReference type="Gene3D" id="3.30.470.20">
    <property type="entry name" value="ATP-grasp fold, B domain"/>
    <property type="match status" value="1"/>
</dbReference>
<dbReference type="SUPFAM" id="SSF56059">
    <property type="entry name" value="Glutathione synthetase ATP-binding domain-like"/>
    <property type="match status" value="1"/>
</dbReference>
<dbReference type="Pfam" id="PF21068">
    <property type="entry name" value="ATPgraspMvdD"/>
    <property type="match status" value="1"/>
</dbReference>
<organism evidence="2 3">
    <name type="scientific">Streptomyces hainanensis</name>
    <dbReference type="NCBI Taxonomy" id="402648"/>
    <lineage>
        <taxon>Bacteria</taxon>
        <taxon>Bacillati</taxon>
        <taxon>Actinomycetota</taxon>
        <taxon>Actinomycetes</taxon>
        <taxon>Kitasatosporales</taxon>
        <taxon>Streptomycetaceae</taxon>
        <taxon>Streptomyces</taxon>
    </lineage>
</organism>
<protein>
    <submittedName>
        <fullName evidence="2">ATP-grasp ribosomal peptide maturase</fullName>
    </submittedName>
</protein>
<dbReference type="RefSeq" id="WP_132818045.1">
    <property type="nucleotide sequence ID" value="NZ_SMKI01000106.1"/>
</dbReference>
<reference evidence="2 3" key="1">
    <citation type="submission" date="2019-03" db="EMBL/GenBank/DDBJ databases">
        <title>Draft genome sequences of novel Actinobacteria.</title>
        <authorList>
            <person name="Sahin N."/>
            <person name="Ay H."/>
            <person name="Saygin H."/>
        </authorList>
    </citation>
    <scope>NUCLEOTIDE SEQUENCE [LARGE SCALE GENOMIC DNA]</scope>
    <source>
        <strain evidence="2 3">DSM 41900</strain>
    </source>
</reference>
<evidence type="ECO:0000313" key="3">
    <source>
        <dbReference type="Proteomes" id="UP000295345"/>
    </source>
</evidence>
<dbReference type="PANTHER" id="PTHR21621">
    <property type="entry name" value="RIBOSOMAL PROTEIN S6 MODIFICATION PROTEIN"/>
    <property type="match status" value="1"/>
</dbReference>
<gene>
    <name evidence="2" type="primary">tgmB</name>
    <name evidence="2" type="ORF">E1283_12410</name>
</gene>